<protein>
    <submittedName>
        <fullName evidence="1">Uncharacterized protein</fullName>
    </submittedName>
</protein>
<sequence>MTAWAAGLQLSIRKQNRSIIPVFNALSVPMEFKSPESPETGSARRETGN</sequence>
<accession>A0A411JIN2</accession>
<proteinExistence type="predicted"/>
<dbReference type="AlphaFoldDB" id="A0A411JIN2"/>
<name>A0A411JIN2_ECOLX</name>
<reference evidence="1" key="1">
    <citation type="journal article" date="2018" name="J. Antimicrob. Chemother.">
        <title>ST131 fimH22 Escherichia coli isolate with a blaCMY-2/IncI1/ST12 plasmid obtained from a patient with bloodstream infection: highly similar to E. coli isolates of broiler origin.</title>
        <authorList>
            <person name="Roer L."/>
            <person name="Overballe-Petersen S."/>
            <person name="Hansen F."/>
            <person name="Johannesen T.B."/>
            <person name="Stegger M."/>
            <person name="Bortolaia V."/>
            <person name="Leekitcharoenphon P."/>
            <person name="Korsgaard H.B."/>
            <person name="Seyfarth A.M."/>
            <person name="Mossong J."/>
            <person name="Wattiau P."/>
            <person name="Boland C."/>
            <person name="Hansen D.S."/>
            <person name="Hasman H."/>
            <person name="Hammerum A.M."/>
            <person name="Hendriksen R.S."/>
        </authorList>
    </citation>
    <scope>NUCLEOTIDE SEQUENCE</scope>
    <source>
        <strain evidence="1">ESBL20160056</strain>
        <plasmid evidence="1">pESBL20160056</plasmid>
    </source>
</reference>
<geneLocation type="plasmid" evidence="1">
    <name>pESBL20160056</name>
</geneLocation>
<keyword evidence="1" id="KW-0614">Plasmid</keyword>
<organism evidence="1">
    <name type="scientific">Escherichia coli</name>
    <dbReference type="NCBI Taxonomy" id="562"/>
    <lineage>
        <taxon>Bacteria</taxon>
        <taxon>Pseudomonadati</taxon>
        <taxon>Pseudomonadota</taxon>
        <taxon>Gammaproteobacteria</taxon>
        <taxon>Enterobacterales</taxon>
        <taxon>Enterobacteriaceae</taxon>
        <taxon>Escherichia</taxon>
    </lineage>
</organism>
<evidence type="ECO:0000313" key="1">
    <source>
        <dbReference type="EMBL" id="QBC36050.1"/>
    </source>
</evidence>
<dbReference type="EMBL" id="MH472638">
    <property type="protein sequence ID" value="QBC36050.1"/>
    <property type="molecule type" value="Genomic_DNA"/>
</dbReference>